<keyword evidence="2" id="KW-1185">Reference proteome</keyword>
<dbReference type="Gene3D" id="1.25.40.10">
    <property type="entry name" value="Tetratricopeptide repeat domain"/>
    <property type="match status" value="1"/>
</dbReference>
<organism evidence="1 2">
    <name type="scientific">Tulasnella calospora MUT 4182</name>
    <dbReference type="NCBI Taxonomy" id="1051891"/>
    <lineage>
        <taxon>Eukaryota</taxon>
        <taxon>Fungi</taxon>
        <taxon>Dikarya</taxon>
        <taxon>Basidiomycota</taxon>
        <taxon>Agaricomycotina</taxon>
        <taxon>Agaricomycetes</taxon>
        <taxon>Cantharellales</taxon>
        <taxon>Tulasnellaceae</taxon>
        <taxon>Tulasnella</taxon>
    </lineage>
</organism>
<gene>
    <name evidence="1" type="ORF">M407DRAFT_241820</name>
</gene>
<name>A0A0C3QHF2_9AGAM</name>
<evidence type="ECO:0000313" key="1">
    <source>
        <dbReference type="EMBL" id="KIO31260.1"/>
    </source>
</evidence>
<dbReference type="AlphaFoldDB" id="A0A0C3QHF2"/>
<evidence type="ECO:0008006" key="3">
    <source>
        <dbReference type="Google" id="ProtNLM"/>
    </source>
</evidence>
<evidence type="ECO:0000313" key="2">
    <source>
        <dbReference type="Proteomes" id="UP000054248"/>
    </source>
</evidence>
<reference evidence="2" key="2">
    <citation type="submission" date="2015-01" db="EMBL/GenBank/DDBJ databases">
        <title>Evolutionary Origins and Diversification of the Mycorrhizal Mutualists.</title>
        <authorList>
            <consortium name="DOE Joint Genome Institute"/>
            <consortium name="Mycorrhizal Genomics Consortium"/>
            <person name="Kohler A."/>
            <person name="Kuo A."/>
            <person name="Nagy L.G."/>
            <person name="Floudas D."/>
            <person name="Copeland A."/>
            <person name="Barry K.W."/>
            <person name="Cichocki N."/>
            <person name="Veneault-Fourrey C."/>
            <person name="LaButti K."/>
            <person name="Lindquist E.A."/>
            <person name="Lipzen A."/>
            <person name="Lundell T."/>
            <person name="Morin E."/>
            <person name="Murat C."/>
            <person name="Riley R."/>
            <person name="Ohm R."/>
            <person name="Sun H."/>
            <person name="Tunlid A."/>
            <person name="Henrissat B."/>
            <person name="Grigoriev I.V."/>
            <person name="Hibbett D.S."/>
            <person name="Martin F."/>
        </authorList>
    </citation>
    <scope>NUCLEOTIDE SEQUENCE [LARGE SCALE GENOMIC DNA]</scope>
    <source>
        <strain evidence="2">MUT 4182</strain>
    </source>
</reference>
<dbReference type="HOGENOM" id="CLU_1462371_0_0_1"/>
<dbReference type="Proteomes" id="UP000054248">
    <property type="component" value="Unassembled WGS sequence"/>
</dbReference>
<reference evidence="1 2" key="1">
    <citation type="submission" date="2014-04" db="EMBL/GenBank/DDBJ databases">
        <authorList>
            <consortium name="DOE Joint Genome Institute"/>
            <person name="Kuo A."/>
            <person name="Girlanda M."/>
            <person name="Perotto S."/>
            <person name="Kohler A."/>
            <person name="Nagy L.G."/>
            <person name="Floudas D."/>
            <person name="Copeland A."/>
            <person name="Barry K.W."/>
            <person name="Cichocki N."/>
            <person name="Veneault-Fourrey C."/>
            <person name="LaButti K."/>
            <person name="Lindquist E.A."/>
            <person name="Lipzen A."/>
            <person name="Lundell T."/>
            <person name="Morin E."/>
            <person name="Murat C."/>
            <person name="Sun H."/>
            <person name="Tunlid A."/>
            <person name="Henrissat B."/>
            <person name="Grigoriev I.V."/>
            <person name="Hibbett D.S."/>
            <person name="Martin F."/>
            <person name="Nordberg H.P."/>
            <person name="Cantor M.N."/>
            <person name="Hua S.X."/>
        </authorList>
    </citation>
    <scope>NUCLEOTIDE SEQUENCE [LARGE SCALE GENOMIC DNA]</scope>
    <source>
        <strain evidence="1 2">MUT 4182</strain>
    </source>
</reference>
<dbReference type="InterPro" id="IPR011990">
    <property type="entry name" value="TPR-like_helical_dom_sf"/>
</dbReference>
<protein>
    <recommendedName>
        <fullName evidence="3">Pentacotripeptide-repeat region of PRORP domain-containing protein</fullName>
    </recommendedName>
</protein>
<dbReference type="OrthoDB" id="185373at2759"/>
<proteinExistence type="predicted"/>
<dbReference type="EMBL" id="KN822964">
    <property type="protein sequence ID" value="KIO31260.1"/>
    <property type="molecule type" value="Genomic_DNA"/>
</dbReference>
<sequence length="185" mass="21174">MVALDWQRLYSQWAVEDLRRIHSKIPSRPGRVNIYVPWCPPKYAPSIHDFNAFLWGCTGSKDLSGIGSIMPPVVLEKAEHILKDMEMAGVRPDRYSLCQLAKAYASAGRWQKLVATLDRMHQAGMLKPDQQYNATQRRERWSLTDNAHLGGTKPFLFSLAGKLDHAGLGRRSKMLRRWAEKGKYH</sequence>
<accession>A0A0C3QHF2</accession>